<keyword evidence="1" id="KW-0812">Transmembrane</keyword>
<feature type="transmembrane region" description="Helical" evidence="1">
    <location>
        <begin position="6"/>
        <end position="22"/>
    </location>
</feature>
<organism evidence="2 3">
    <name type="scientific">Salmonella phage Felix O1 (isolate Felix O1-VT1)</name>
    <name type="common">Bacteriophage Felix O1</name>
    <dbReference type="NCBI Taxonomy" id="1283336"/>
    <lineage>
        <taxon>Viruses</taxon>
        <taxon>Duplodnaviria</taxon>
        <taxon>Heunggongvirae</taxon>
        <taxon>Uroviricota</taxon>
        <taxon>Caudoviricetes</taxon>
        <taxon>Andersonviridae</taxon>
        <taxon>Ounavirinae</taxon>
        <taxon>Felixounavirus</taxon>
        <taxon>Felixounavirus felixO1</taxon>
    </lineage>
</organism>
<evidence type="ECO:0000256" key="1">
    <source>
        <dbReference type="SAM" id="Phobius"/>
    </source>
</evidence>
<dbReference type="EMBL" id="AF320576">
    <property type="protein sequence ID" value="AAQ14599.1"/>
    <property type="molecule type" value="Genomic_DNA"/>
</dbReference>
<evidence type="ECO:0000313" key="3">
    <source>
        <dbReference type="Proteomes" id="UP000009070"/>
    </source>
</evidence>
<keyword evidence="1" id="KW-0472">Membrane</keyword>
<organismHost>
    <name type="scientific">Salmonella</name>
    <dbReference type="NCBI Taxonomy" id="590"/>
</organismHost>
<proteinExistence type="predicted"/>
<sequence>MWKDSVHLLHILLCVFYKTYYIKVRQNARLNHPHFQTFCTYRVSPKTTHKKHVVMLRVMP</sequence>
<name>Q6KGU5_BPFO1</name>
<reference evidence="2 3" key="1">
    <citation type="submission" date="2000-11" db="EMBL/GenBank/DDBJ databases">
        <title>Bacteriophage Felix O1: Genetic Characterization.</title>
        <authorList>
            <person name="Sriranganathan N."/>
            <person name="Whichard J.M."/>
            <person name="Pierson F.W."/>
            <person name="Kapur V."/>
            <person name="Weigt L.A."/>
        </authorList>
    </citation>
    <scope>NUCLEOTIDE SEQUENCE [LARGE SCALE GENOMIC DNA]</scope>
    <source>
        <strain evidence="2">Felix O1-VT1</strain>
    </source>
</reference>
<dbReference type="Proteomes" id="UP000009070">
    <property type="component" value="Segment"/>
</dbReference>
<keyword evidence="1" id="KW-1133">Transmembrane helix</keyword>
<keyword evidence="3" id="KW-1185">Reference proteome</keyword>
<accession>Q6KGU5</accession>
<protein>
    <submittedName>
        <fullName evidence="2">Uncharacterized protein</fullName>
    </submittedName>
</protein>
<evidence type="ECO:0000313" key="2">
    <source>
        <dbReference type="EMBL" id="AAQ14599.1"/>
    </source>
</evidence>